<keyword evidence="1" id="KW-0813">Transport</keyword>
<protein>
    <submittedName>
        <fullName evidence="2">Magnesium/proton exchanger</fullName>
    </submittedName>
</protein>
<keyword evidence="1" id="KW-0406">Ion transport</keyword>
<dbReference type="AlphaFoldDB" id="A0A438F3J1"/>
<gene>
    <name evidence="2" type="primary">MHX_0</name>
    <name evidence="2" type="ORF">CK203_071497</name>
</gene>
<evidence type="ECO:0000256" key="1">
    <source>
        <dbReference type="ARBA" id="ARBA00023065"/>
    </source>
</evidence>
<dbReference type="GO" id="GO:0006811">
    <property type="term" value="P:monoatomic ion transport"/>
    <property type="evidence" value="ECO:0007669"/>
    <property type="project" value="UniProtKB-KW"/>
</dbReference>
<comment type="caution">
    <text evidence="2">The sequence shown here is derived from an EMBL/GenBank/DDBJ whole genome shotgun (WGS) entry which is preliminary data.</text>
</comment>
<reference evidence="2 3" key="1">
    <citation type="journal article" date="2018" name="PLoS Genet.">
        <title>Population sequencing reveals clonal diversity and ancestral inbreeding in the grapevine cultivar Chardonnay.</title>
        <authorList>
            <person name="Roach M.J."/>
            <person name="Johnson D.L."/>
            <person name="Bohlmann J."/>
            <person name="van Vuuren H.J."/>
            <person name="Jones S.J."/>
            <person name="Pretorius I.S."/>
            <person name="Schmidt S.A."/>
            <person name="Borneman A.R."/>
        </authorList>
    </citation>
    <scope>NUCLEOTIDE SEQUENCE [LARGE SCALE GENOMIC DNA]</scope>
    <source>
        <strain evidence="3">cv. Chardonnay</strain>
        <tissue evidence="2">Leaf</tissue>
    </source>
</reference>
<accession>A0A438F3J1</accession>
<dbReference type="PANTHER" id="PTHR11878">
    <property type="entry name" value="SODIUM/CALCIUM EXCHANGER"/>
    <property type="match status" value="1"/>
</dbReference>
<dbReference type="Proteomes" id="UP000288805">
    <property type="component" value="Unassembled WGS sequence"/>
</dbReference>
<proteinExistence type="predicted"/>
<dbReference type="InterPro" id="IPR051171">
    <property type="entry name" value="CaCA"/>
</dbReference>
<dbReference type="EMBL" id="QGNW01001126">
    <property type="protein sequence ID" value="RVW54587.1"/>
    <property type="molecule type" value="Genomic_DNA"/>
</dbReference>
<evidence type="ECO:0000313" key="2">
    <source>
        <dbReference type="EMBL" id="RVW54587.1"/>
    </source>
</evidence>
<name>A0A438F3J1_VITVI</name>
<organism evidence="2 3">
    <name type="scientific">Vitis vinifera</name>
    <name type="common">Grape</name>
    <dbReference type="NCBI Taxonomy" id="29760"/>
    <lineage>
        <taxon>Eukaryota</taxon>
        <taxon>Viridiplantae</taxon>
        <taxon>Streptophyta</taxon>
        <taxon>Embryophyta</taxon>
        <taxon>Tracheophyta</taxon>
        <taxon>Spermatophyta</taxon>
        <taxon>Magnoliopsida</taxon>
        <taxon>eudicotyledons</taxon>
        <taxon>Gunneridae</taxon>
        <taxon>Pentapetalae</taxon>
        <taxon>rosids</taxon>
        <taxon>Vitales</taxon>
        <taxon>Vitaceae</taxon>
        <taxon>Viteae</taxon>
        <taxon>Vitis</taxon>
    </lineage>
</organism>
<evidence type="ECO:0000313" key="3">
    <source>
        <dbReference type="Proteomes" id="UP000288805"/>
    </source>
</evidence>
<dbReference type="PANTHER" id="PTHR11878:SF65">
    <property type="entry name" value="NA_CA-EXCHANGE PROTEIN, ISOFORM G"/>
    <property type="match status" value="1"/>
</dbReference>
<sequence length="205" mass="23060">MAWVHEQLPGNILEAYNISVREKCEATYFFLSMENVVKHKRKVVKIDPRSNTEIRHEKVWNYTIADITLLAFGTSFPQISLAIIDSIQNLGSRYAGGLFSLFPAVKLLKLRGSCWGRILTVDQEDSKSFKTTVACVVWMGFTGLAGKQANVSGLARLVRWEREEILDVNLMGISFVGGGEYGWGVGWHGKRSPLFLQFLALIEEC</sequence>